<dbReference type="PANTHER" id="PTHR45161">
    <property type="entry name" value="CYTOSKELETON-ASSOCIATED PROTEIN 4"/>
    <property type="match status" value="1"/>
</dbReference>
<evidence type="ECO:0000256" key="8">
    <source>
        <dbReference type="SAM" id="MobiDB-lite"/>
    </source>
</evidence>
<feature type="region of interest" description="Disordered" evidence="8">
    <location>
        <begin position="340"/>
        <end position="420"/>
    </location>
</feature>
<keyword evidence="4" id="KW-0963">Cytoplasm</keyword>
<keyword evidence="11" id="KW-1185">Reference proteome</keyword>
<dbReference type="AlphaFoldDB" id="A0A8C1KPT8"/>
<evidence type="ECO:0000256" key="1">
    <source>
        <dbReference type="ARBA" id="ARBA00004236"/>
    </source>
</evidence>
<dbReference type="OMA" id="VFYAAMI"/>
<feature type="compositionally biased region" description="Acidic residues" evidence="8">
    <location>
        <begin position="410"/>
        <end position="420"/>
    </location>
</feature>
<name>A0A8C1KPT8_CYPCA</name>
<feature type="region of interest" description="Disordered" evidence="8">
    <location>
        <begin position="164"/>
        <end position="193"/>
    </location>
</feature>
<keyword evidence="7" id="KW-0175">Coiled coil</keyword>
<reference evidence="10" key="1">
    <citation type="submission" date="2025-08" db="UniProtKB">
        <authorList>
            <consortium name="Ensembl"/>
        </authorList>
    </citation>
    <scope>IDENTIFICATION</scope>
</reference>
<protein>
    <submittedName>
        <fullName evidence="10">Cytoskeleton associated protein 4</fullName>
    </submittedName>
</protein>
<organism evidence="10 11">
    <name type="scientific">Cyprinus carpio</name>
    <name type="common">Common carp</name>
    <dbReference type="NCBI Taxonomy" id="7962"/>
    <lineage>
        <taxon>Eukaryota</taxon>
        <taxon>Metazoa</taxon>
        <taxon>Chordata</taxon>
        <taxon>Craniata</taxon>
        <taxon>Vertebrata</taxon>
        <taxon>Euteleostomi</taxon>
        <taxon>Actinopterygii</taxon>
        <taxon>Neopterygii</taxon>
        <taxon>Teleostei</taxon>
        <taxon>Ostariophysi</taxon>
        <taxon>Cypriniformes</taxon>
        <taxon>Cyprinidae</taxon>
        <taxon>Cyprininae</taxon>
        <taxon>Cyprinus</taxon>
    </lineage>
</organism>
<reference evidence="10" key="2">
    <citation type="submission" date="2025-09" db="UniProtKB">
        <authorList>
            <consortium name="Ensembl"/>
        </authorList>
    </citation>
    <scope>IDENTIFICATION</scope>
</reference>
<evidence type="ECO:0000256" key="7">
    <source>
        <dbReference type="SAM" id="Coils"/>
    </source>
</evidence>
<feature type="compositionally biased region" description="Polar residues" evidence="8">
    <location>
        <begin position="397"/>
        <end position="406"/>
    </location>
</feature>
<evidence type="ECO:0000313" key="10">
    <source>
        <dbReference type="Ensembl" id="ENSCCRP00010049962.1"/>
    </source>
</evidence>
<feature type="compositionally biased region" description="Polar residues" evidence="8">
    <location>
        <begin position="347"/>
        <end position="359"/>
    </location>
</feature>
<evidence type="ECO:0000256" key="6">
    <source>
        <dbReference type="ARBA" id="ARBA00023136"/>
    </source>
</evidence>
<keyword evidence="9" id="KW-1133">Transmembrane helix</keyword>
<feature type="compositionally biased region" description="Low complexity" evidence="8">
    <location>
        <begin position="31"/>
        <end position="46"/>
    </location>
</feature>
<evidence type="ECO:0000256" key="4">
    <source>
        <dbReference type="ARBA" id="ARBA00022490"/>
    </source>
</evidence>
<keyword evidence="5" id="KW-0597">Phosphoprotein</keyword>
<dbReference type="Proteomes" id="UP000694427">
    <property type="component" value="Unplaced"/>
</dbReference>
<evidence type="ECO:0000313" key="11">
    <source>
        <dbReference type="Proteomes" id="UP000694427"/>
    </source>
</evidence>
<feature type="compositionally biased region" description="Basic and acidic residues" evidence="8">
    <location>
        <begin position="364"/>
        <end position="374"/>
    </location>
</feature>
<keyword evidence="9" id="KW-0812">Transmembrane</keyword>
<keyword evidence="3" id="KW-1003">Cell membrane</keyword>
<feature type="transmembrane region" description="Helical" evidence="9">
    <location>
        <begin position="51"/>
        <end position="75"/>
    </location>
</feature>
<feature type="compositionally biased region" description="Basic and acidic residues" evidence="8">
    <location>
        <begin position="164"/>
        <end position="177"/>
    </location>
</feature>
<sequence>MAAKNRNKSSSQPSNSDKTPASAQPDDAPRSRSAQRAAGAQSNNASGSPALLKLVSALCYLGFVAGTVIVSVTFYHELSEIKLASSRHEESVQRSADARQQIRSMQASLEALESAVLGVRTDLERTVRAAQEGEDNTRRLEHSLQNLRSQISQELTQTVREVKEARDTDASSLEERLSQLSRSTAESSFQQSRLRSELQELRTRLDKQDAPPLLKKELEALSSAVATLHTASEVSEGNTAVLREQITAVSAEQQTRNREVASVSEDVEAVRTLLQSTAGSLRDEVSAARAAAQSASDQTQSLSDRLEQTSTALQSLETHTRDQLLQLEKHREDAEVRLKSVEEGQEVMQSSLTEQTSRLSALAAEHESQRRSLGDYKTSADTQSQALRDGLDGLTSRLEQLQTQVSELDAGQEEEPGDAI</sequence>
<keyword evidence="6 9" id="KW-0472">Membrane</keyword>
<feature type="compositionally biased region" description="Polar residues" evidence="8">
    <location>
        <begin position="8"/>
        <end position="22"/>
    </location>
</feature>
<dbReference type="GO" id="GO:0005737">
    <property type="term" value="C:cytoplasm"/>
    <property type="evidence" value="ECO:0007669"/>
    <property type="project" value="UniProtKB-SubCell"/>
</dbReference>
<evidence type="ECO:0000256" key="2">
    <source>
        <dbReference type="ARBA" id="ARBA00004496"/>
    </source>
</evidence>
<feature type="region of interest" description="Disordered" evidence="8">
    <location>
        <begin position="1"/>
        <end position="46"/>
    </location>
</feature>
<dbReference type="Ensembl" id="ENSCCRT00010054772.1">
    <property type="protein sequence ID" value="ENSCCRP00010049962.1"/>
    <property type="gene ID" value="ENSCCRG00010021200.1"/>
</dbReference>
<evidence type="ECO:0000256" key="5">
    <source>
        <dbReference type="ARBA" id="ARBA00022553"/>
    </source>
</evidence>
<evidence type="ECO:0000256" key="3">
    <source>
        <dbReference type="ARBA" id="ARBA00022475"/>
    </source>
</evidence>
<dbReference type="PANTHER" id="PTHR45161:SF1">
    <property type="entry name" value="CYTOSKELETON-ASSOCIATED PROTEIN 4"/>
    <property type="match status" value="1"/>
</dbReference>
<feature type="coiled-coil region" evidence="7">
    <location>
        <begin position="95"/>
        <end position="150"/>
    </location>
</feature>
<feature type="compositionally biased region" description="Polar residues" evidence="8">
    <location>
        <begin position="184"/>
        <end position="193"/>
    </location>
</feature>
<dbReference type="GO" id="GO:0005886">
    <property type="term" value="C:plasma membrane"/>
    <property type="evidence" value="ECO:0007669"/>
    <property type="project" value="UniProtKB-SubCell"/>
</dbReference>
<comment type="subcellular location">
    <subcellularLocation>
        <location evidence="1">Cell membrane</location>
    </subcellularLocation>
    <subcellularLocation>
        <location evidence="2">Cytoplasm</location>
    </subcellularLocation>
</comment>
<evidence type="ECO:0000256" key="9">
    <source>
        <dbReference type="SAM" id="Phobius"/>
    </source>
</evidence>
<proteinExistence type="predicted"/>
<accession>A0A8C1KPT8</accession>